<feature type="compositionally biased region" description="Basic and acidic residues" evidence="1">
    <location>
        <begin position="151"/>
        <end position="164"/>
    </location>
</feature>
<dbReference type="RefSeq" id="WP_052084938.1">
    <property type="nucleotide sequence ID" value="NZ_AWOR01000067.1"/>
</dbReference>
<dbReference type="InterPro" id="IPR045521">
    <property type="entry name" value="DUF6475"/>
</dbReference>
<feature type="region of interest" description="Disordered" evidence="1">
    <location>
        <begin position="151"/>
        <end position="171"/>
    </location>
</feature>
<dbReference type="Gene3D" id="1.10.8.200">
    <property type="entry name" value="Replisome organizer (g39p helicase loader/inhibitor protein)"/>
    <property type="match status" value="1"/>
</dbReference>
<dbReference type="EMBL" id="AWOR01000067">
    <property type="protein sequence ID" value="KGH27036.1"/>
    <property type="molecule type" value="Genomic_DNA"/>
</dbReference>
<reference evidence="3 4" key="1">
    <citation type="submission" date="2013-09" db="EMBL/GenBank/DDBJ databases">
        <title>High correlation between genotypes and phenotypes of environmental bacteria Comamonas testosteroni strains.</title>
        <authorList>
            <person name="Liu L."/>
            <person name="Zhu W."/>
            <person name="Xia X."/>
            <person name="Xu B."/>
            <person name="Luo M."/>
            <person name="Wang G."/>
        </authorList>
    </citation>
    <scope>NUCLEOTIDE SEQUENCE [LARGE SCALE GENOMIC DNA]</scope>
    <source>
        <strain evidence="3 4">JL40</strain>
    </source>
</reference>
<gene>
    <name evidence="3" type="ORF">P353_19805</name>
</gene>
<evidence type="ECO:0000313" key="4">
    <source>
        <dbReference type="Proteomes" id="UP000029553"/>
    </source>
</evidence>
<feature type="domain" description="DUF6475" evidence="2">
    <location>
        <begin position="99"/>
        <end position="189"/>
    </location>
</feature>
<dbReference type="Pfam" id="PF20081">
    <property type="entry name" value="DUF6475"/>
    <property type="match status" value="1"/>
</dbReference>
<proteinExistence type="predicted"/>
<sequence length="219" mass="24499">MRQSDRSSFAQLITDVLAYYGKDASRFVLDLWWNACQAFDLEQIEKAMQRHCTDAEHGQFAPKVADIARVLQGTTTDRAAMAWGKVLEAIGAVGAYTDVVFDDPAIHAVVEDLGGWPKVCRTEVKELSYLQHRFQLAHRAYTESGQFEYQRRLPGDRSPDHDYTSRGIPLPRPALVGDRERAIAVLKNGSPTGKTRISTLPEQAMHLLANTTTQQELLA</sequence>
<evidence type="ECO:0000313" key="3">
    <source>
        <dbReference type="EMBL" id="KGH27036.1"/>
    </source>
</evidence>
<accession>A0A096F9P3</accession>
<protein>
    <recommendedName>
        <fullName evidence="2">DUF6475 domain-containing protein</fullName>
    </recommendedName>
</protein>
<organism evidence="3 4">
    <name type="scientific">Comamonas testosteroni</name>
    <name type="common">Pseudomonas testosteroni</name>
    <dbReference type="NCBI Taxonomy" id="285"/>
    <lineage>
        <taxon>Bacteria</taxon>
        <taxon>Pseudomonadati</taxon>
        <taxon>Pseudomonadota</taxon>
        <taxon>Betaproteobacteria</taxon>
        <taxon>Burkholderiales</taxon>
        <taxon>Comamonadaceae</taxon>
        <taxon>Comamonas</taxon>
    </lineage>
</organism>
<evidence type="ECO:0000256" key="1">
    <source>
        <dbReference type="SAM" id="MobiDB-lite"/>
    </source>
</evidence>
<comment type="caution">
    <text evidence="3">The sequence shown here is derived from an EMBL/GenBank/DDBJ whole genome shotgun (WGS) entry which is preliminary data.</text>
</comment>
<dbReference type="Proteomes" id="UP000029553">
    <property type="component" value="Unassembled WGS sequence"/>
</dbReference>
<dbReference type="AlphaFoldDB" id="A0A096F9P3"/>
<name>A0A096F9P3_COMTE</name>
<evidence type="ECO:0000259" key="2">
    <source>
        <dbReference type="Pfam" id="PF20081"/>
    </source>
</evidence>